<evidence type="ECO:0000256" key="1">
    <source>
        <dbReference type="SAM" id="MobiDB-lite"/>
    </source>
</evidence>
<proteinExistence type="predicted"/>
<accession>A0A2N1KU80</accession>
<evidence type="ECO:0000313" key="2">
    <source>
        <dbReference type="EMBL" id="PKK40336.1"/>
    </source>
</evidence>
<sequence length="74" mass="9124">MKQDQKEQNKTEKIETRMKQDRKEQNKTEKNEETKQKKMYLHSMKGGPKRLIMLMVYYMFNYPDSLQLVHRLDN</sequence>
<reference evidence="2 3" key="1">
    <citation type="submission" date="2016-04" db="EMBL/GenBank/DDBJ databases">
        <title>Genome analyses suggest a sexual origin of heterokaryosis in a supposedly ancient asexual fungus.</title>
        <authorList>
            <person name="Ropars J."/>
            <person name="Sedzielewska K."/>
            <person name="Noel J."/>
            <person name="Charron P."/>
            <person name="Farinelli L."/>
            <person name="Marton T."/>
            <person name="Kruger M."/>
            <person name="Pelin A."/>
            <person name="Brachmann A."/>
            <person name="Corradi N."/>
        </authorList>
    </citation>
    <scope>NUCLEOTIDE SEQUENCE [LARGE SCALE GENOMIC DNA]</scope>
    <source>
        <strain evidence="2 3">C2</strain>
    </source>
</reference>
<feature type="compositionally biased region" description="Basic and acidic residues" evidence="1">
    <location>
        <begin position="1"/>
        <end position="36"/>
    </location>
</feature>
<evidence type="ECO:0000313" key="3">
    <source>
        <dbReference type="Proteomes" id="UP000233469"/>
    </source>
</evidence>
<dbReference type="Proteomes" id="UP000233469">
    <property type="component" value="Unassembled WGS sequence"/>
</dbReference>
<gene>
    <name evidence="2" type="ORF">RhiirC2_805437</name>
</gene>
<name>A0A2N1KU80_9GLOM</name>
<organism evidence="2 3">
    <name type="scientific">Rhizophagus irregularis</name>
    <dbReference type="NCBI Taxonomy" id="588596"/>
    <lineage>
        <taxon>Eukaryota</taxon>
        <taxon>Fungi</taxon>
        <taxon>Fungi incertae sedis</taxon>
        <taxon>Mucoromycota</taxon>
        <taxon>Glomeromycotina</taxon>
        <taxon>Glomeromycetes</taxon>
        <taxon>Glomerales</taxon>
        <taxon>Glomeraceae</taxon>
        <taxon>Rhizophagus</taxon>
    </lineage>
</organism>
<protein>
    <submittedName>
        <fullName evidence="2">Uncharacterized protein</fullName>
    </submittedName>
</protein>
<reference evidence="2 3" key="2">
    <citation type="submission" date="2017-10" db="EMBL/GenBank/DDBJ databases">
        <title>Extensive intraspecific genome diversity in a model arbuscular mycorrhizal fungus.</title>
        <authorList>
            <person name="Chen E.C.H."/>
            <person name="Morin E."/>
            <person name="Baudet D."/>
            <person name="Noel J."/>
            <person name="Ndikumana S."/>
            <person name="Charron P."/>
            <person name="St-Onge C."/>
            <person name="Giorgi J."/>
            <person name="Grigoriev I.V."/>
            <person name="Roux C."/>
            <person name="Martin F.M."/>
            <person name="Corradi N."/>
        </authorList>
    </citation>
    <scope>NUCLEOTIDE SEQUENCE [LARGE SCALE GENOMIC DNA]</scope>
    <source>
        <strain evidence="2 3">C2</strain>
    </source>
</reference>
<dbReference type="EMBL" id="LLXL01010431">
    <property type="protein sequence ID" value="PKK40336.1"/>
    <property type="molecule type" value="Genomic_DNA"/>
</dbReference>
<feature type="region of interest" description="Disordered" evidence="1">
    <location>
        <begin position="1"/>
        <end position="42"/>
    </location>
</feature>
<comment type="caution">
    <text evidence="2">The sequence shown here is derived from an EMBL/GenBank/DDBJ whole genome shotgun (WGS) entry which is preliminary data.</text>
</comment>
<dbReference type="AlphaFoldDB" id="A0A2N1KU80"/>
<dbReference type="VEuPathDB" id="FungiDB:FUN_005206"/>